<dbReference type="OMA" id="HANVKTH"/>
<organism evidence="6 7">
    <name type="scientific">Perkinsus olseni</name>
    <name type="common">Perkinsus atlanticus</name>
    <dbReference type="NCBI Taxonomy" id="32597"/>
    <lineage>
        <taxon>Eukaryota</taxon>
        <taxon>Sar</taxon>
        <taxon>Alveolata</taxon>
        <taxon>Perkinsozoa</taxon>
        <taxon>Perkinsea</taxon>
        <taxon>Perkinsida</taxon>
        <taxon>Perkinsidae</taxon>
        <taxon>Perkinsus</taxon>
    </lineage>
</organism>
<feature type="transmembrane region" description="Helical" evidence="5">
    <location>
        <begin position="132"/>
        <end position="149"/>
    </location>
</feature>
<sequence>MATPKLSLRHRSTVMLLHFIGSLLLAWINKLAFFGGFKWATLLSALSNLFIFATFEFAIRRRLIIGGEPLPLVKVLPISVAFCGFVIFNNFSLDYNDPGVYELTKVLVTPAILLVQNLLYSTAVPPDQGLTLFAMVIGMVLATVSSFNFNLLGSLWGLLTVFCAALYQVLVCVTPEQAQCTPLQLLHRQSLVTALFLFMTIPLLEEVSEILEYTPSLSALSLVLISFLLSLVVNATIFVILIEVSPLSYNVLCNAEVCL</sequence>
<evidence type="ECO:0000313" key="6">
    <source>
        <dbReference type="EMBL" id="KAF4756886.1"/>
    </source>
</evidence>
<evidence type="ECO:0000256" key="5">
    <source>
        <dbReference type="SAM" id="Phobius"/>
    </source>
</evidence>
<proteinExistence type="predicted"/>
<dbReference type="InterPro" id="IPR050186">
    <property type="entry name" value="TPT_transporter"/>
</dbReference>
<gene>
    <name evidence="6" type="ORF">FOZ63_009435</name>
</gene>
<keyword evidence="3 5" id="KW-1133">Transmembrane helix</keyword>
<keyword evidence="2 5" id="KW-0812">Transmembrane</keyword>
<dbReference type="AlphaFoldDB" id="A0A7J6UIK6"/>
<dbReference type="GO" id="GO:0016020">
    <property type="term" value="C:membrane"/>
    <property type="evidence" value="ECO:0007669"/>
    <property type="project" value="UniProtKB-SubCell"/>
</dbReference>
<evidence type="ECO:0000256" key="3">
    <source>
        <dbReference type="ARBA" id="ARBA00022989"/>
    </source>
</evidence>
<evidence type="ECO:0000256" key="1">
    <source>
        <dbReference type="ARBA" id="ARBA00004141"/>
    </source>
</evidence>
<keyword evidence="7" id="KW-1185">Reference proteome</keyword>
<reference evidence="6 7" key="1">
    <citation type="submission" date="2020-04" db="EMBL/GenBank/DDBJ databases">
        <title>Perkinsus olseni comparative genomics.</title>
        <authorList>
            <person name="Bogema D.R."/>
        </authorList>
    </citation>
    <scope>NUCLEOTIDE SEQUENCE [LARGE SCALE GENOMIC DNA]</scope>
    <source>
        <strain evidence="6 7">ATCC PRA-207</strain>
    </source>
</reference>
<feature type="transmembrane region" description="Helical" evidence="5">
    <location>
        <begin position="71"/>
        <end position="91"/>
    </location>
</feature>
<feature type="transmembrane region" description="Helical" evidence="5">
    <location>
        <begin position="12"/>
        <end position="33"/>
    </location>
</feature>
<comment type="caution">
    <text evidence="6">The sequence shown here is derived from an EMBL/GenBank/DDBJ whole genome shotgun (WGS) entry which is preliminary data.</text>
</comment>
<feature type="transmembrane region" description="Helical" evidence="5">
    <location>
        <begin position="185"/>
        <end position="204"/>
    </location>
</feature>
<keyword evidence="4 5" id="KW-0472">Membrane</keyword>
<evidence type="ECO:0008006" key="8">
    <source>
        <dbReference type="Google" id="ProtNLM"/>
    </source>
</evidence>
<dbReference type="EMBL" id="JABANO010003337">
    <property type="protein sequence ID" value="KAF4756886.1"/>
    <property type="molecule type" value="Genomic_DNA"/>
</dbReference>
<comment type="subcellular location">
    <subcellularLocation>
        <location evidence="1">Membrane</location>
        <topology evidence="1">Multi-pass membrane protein</topology>
    </subcellularLocation>
</comment>
<feature type="transmembrane region" description="Helical" evidence="5">
    <location>
        <begin position="155"/>
        <end position="173"/>
    </location>
</feature>
<feature type="transmembrane region" description="Helical" evidence="5">
    <location>
        <begin position="216"/>
        <end position="242"/>
    </location>
</feature>
<evidence type="ECO:0000313" key="7">
    <source>
        <dbReference type="Proteomes" id="UP000553632"/>
    </source>
</evidence>
<dbReference type="Proteomes" id="UP000553632">
    <property type="component" value="Unassembled WGS sequence"/>
</dbReference>
<protein>
    <recommendedName>
        <fullName evidence="8">Sugar phosphate transporter domain-containing protein</fullName>
    </recommendedName>
</protein>
<feature type="non-terminal residue" evidence="6">
    <location>
        <position position="259"/>
    </location>
</feature>
<name>A0A7J6UIK6_PEROL</name>
<feature type="transmembrane region" description="Helical" evidence="5">
    <location>
        <begin position="39"/>
        <end position="59"/>
    </location>
</feature>
<evidence type="ECO:0000256" key="2">
    <source>
        <dbReference type="ARBA" id="ARBA00022692"/>
    </source>
</evidence>
<accession>A0A7J6UIK6</accession>
<dbReference type="PANTHER" id="PTHR11132">
    <property type="entry name" value="SOLUTE CARRIER FAMILY 35"/>
    <property type="match status" value="1"/>
</dbReference>
<evidence type="ECO:0000256" key="4">
    <source>
        <dbReference type="ARBA" id="ARBA00023136"/>
    </source>
</evidence>
<feature type="transmembrane region" description="Helical" evidence="5">
    <location>
        <begin position="103"/>
        <end position="120"/>
    </location>
</feature>